<dbReference type="AlphaFoldDB" id="A0A917B7W8"/>
<reference evidence="5" key="2">
    <citation type="submission" date="2020-09" db="EMBL/GenBank/DDBJ databases">
        <authorList>
            <person name="Sun Q."/>
            <person name="Zhou Y."/>
        </authorList>
    </citation>
    <scope>NUCLEOTIDE SEQUENCE</scope>
    <source>
        <strain evidence="5">CGMCC 1.12153</strain>
    </source>
</reference>
<dbReference type="SMART" id="SM00421">
    <property type="entry name" value="HTH_LUXR"/>
    <property type="match status" value="1"/>
</dbReference>
<reference evidence="5" key="1">
    <citation type="journal article" date="2014" name="Int. J. Syst. Evol. Microbiol.">
        <title>Complete genome sequence of Corynebacterium casei LMG S-19264T (=DSM 44701T), isolated from a smear-ripened cheese.</title>
        <authorList>
            <consortium name="US DOE Joint Genome Institute (JGI-PGF)"/>
            <person name="Walter F."/>
            <person name="Albersmeier A."/>
            <person name="Kalinowski J."/>
            <person name="Ruckert C."/>
        </authorList>
    </citation>
    <scope>NUCLEOTIDE SEQUENCE</scope>
    <source>
        <strain evidence="5">CGMCC 1.12153</strain>
    </source>
</reference>
<dbReference type="RefSeq" id="WP_229735376.1">
    <property type="nucleotide sequence ID" value="NZ_BMEL01000004.1"/>
</dbReference>
<organism evidence="5 6">
    <name type="scientific">Halobacillus andaensis</name>
    <dbReference type="NCBI Taxonomy" id="1176239"/>
    <lineage>
        <taxon>Bacteria</taxon>
        <taxon>Bacillati</taxon>
        <taxon>Bacillota</taxon>
        <taxon>Bacilli</taxon>
        <taxon>Bacillales</taxon>
        <taxon>Bacillaceae</taxon>
        <taxon>Halobacillus</taxon>
    </lineage>
</organism>
<dbReference type="Gene3D" id="3.30.450.40">
    <property type="match status" value="1"/>
</dbReference>
<dbReference type="PROSITE" id="PS50043">
    <property type="entry name" value="HTH_LUXR_2"/>
    <property type="match status" value="1"/>
</dbReference>
<gene>
    <name evidence="5" type="ORF">GCM10010954_29700</name>
</gene>
<proteinExistence type="predicted"/>
<protein>
    <recommendedName>
        <fullName evidence="4">HTH luxR-type domain-containing protein</fullName>
    </recommendedName>
</protein>
<dbReference type="PRINTS" id="PR00038">
    <property type="entry name" value="HTHLUXR"/>
</dbReference>
<evidence type="ECO:0000256" key="3">
    <source>
        <dbReference type="ARBA" id="ARBA00023163"/>
    </source>
</evidence>
<dbReference type="SUPFAM" id="SSF55781">
    <property type="entry name" value="GAF domain-like"/>
    <property type="match status" value="2"/>
</dbReference>
<dbReference type="SUPFAM" id="SSF46894">
    <property type="entry name" value="C-terminal effector domain of the bipartite response regulators"/>
    <property type="match status" value="1"/>
</dbReference>
<dbReference type="InterPro" id="IPR036388">
    <property type="entry name" value="WH-like_DNA-bd_sf"/>
</dbReference>
<evidence type="ECO:0000259" key="4">
    <source>
        <dbReference type="PROSITE" id="PS50043"/>
    </source>
</evidence>
<evidence type="ECO:0000256" key="1">
    <source>
        <dbReference type="ARBA" id="ARBA00023015"/>
    </source>
</evidence>
<keyword evidence="1" id="KW-0805">Transcription regulation</keyword>
<accession>A0A917B7W8</accession>
<name>A0A917B7W8_HALAA</name>
<evidence type="ECO:0000313" key="5">
    <source>
        <dbReference type="EMBL" id="GGF28684.1"/>
    </source>
</evidence>
<dbReference type="InterPro" id="IPR016032">
    <property type="entry name" value="Sig_transdc_resp-reg_C-effctor"/>
</dbReference>
<dbReference type="InterPro" id="IPR029016">
    <property type="entry name" value="GAF-like_dom_sf"/>
</dbReference>
<keyword evidence="3" id="KW-0804">Transcription</keyword>
<dbReference type="Proteomes" id="UP000660110">
    <property type="component" value="Unassembled WGS sequence"/>
</dbReference>
<dbReference type="CDD" id="cd06170">
    <property type="entry name" value="LuxR_C_like"/>
    <property type="match status" value="1"/>
</dbReference>
<comment type="caution">
    <text evidence="5">The sequence shown here is derived from an EMBL/GenBank/DDBJ whole genome shotgun (WGS) entry which is preliminary data.</text>
</comment>
<dbReference type="PANTHER" id="PTHR44688">
    <property type="entry name" value="DNA-BINDING TRANSCRIPTIONAL ACTIVATOR DEVR_DOSR"/>
    <property type="match status" value="1"/>
</dbReference>
<keyword evidence="6" id="KW-1185">Reference proteome</keyword>
<dbReference type="GO" id="GO:0045892">
    <property type="term" value="P:negative regulation of DNA-templated transcription"/>
    <property type="evidence" value="ECO:0007669"/>
    <property type="project" value="UniProtKB-ARBA"/>
</dbReference>
<dbReference type="GO" id="GO:0003677">
    <property type="term" value="F:DNA binding"/>
    <property type="evidence" value="ECO:0007669"/>
    <property type="project" value="UniProtKB-KW"/>
</dbReference>
<evidence type="ECO:0000256" key="2">
    <source>
        <dbReference type="ARBA" id="ARBA00023125"/>
    </source>
</evidence>
<feature type="domain" description="HTH luxR-type" evidence="4">
    <location>
        <begin position="633"/>
        <end position="698"/>
    </location>
</feature>
<dbReference type="InterPro" id="IPR000792">
    <property type="entry name" value="Tscrpt_reg_LuxR_C"/>
</dbReference>
<evidence type="ECO:0000313" key="6">
    <source>
        <dbReference type="Proteomes" id="UP000660110"/>
    </source>
</evidence>
<dbReference type="Gene3D" id="1.10.10.10">
    <property type="entry name" value="Winged helix-like DNA-binding domain superfamily/Winged helix DNA-binding domain"/>
    <property type="match status" value="1"/>
</dbReference>
<sequence>MRENIELVEELQETYACQYDLTVIITDESGELVTPIKGENALCNQLLDQQQEYLMERIKESLNEKWTISAPVSHDILPGIHMVVVPVEITGGRKLFLWSGVLVEDNVRKLVAEKLNQQVDETVTWEYLIEETPVLTSENKKEWLCRVDKLAKIISLCFGGEKDSTDFNSFLLRQAMNNRTEDMIEKFGDRHHDHDFLGIAEKAEGDEYRVTHAAGDGVDSLRGAAFSLGEGFLGRVLISGKADYWEDIKRDPRSYFFHRFSFFPRSLFCFPISRYDGSLSLLFGGSLSKGIIPKESIDLGKAFASVLEMKLLTENLQKENSDQLNRLSSLVEICKLMASTPETKRILYILVDISLNLVEGPFSCVVLKEKDDEKAQLVARGNMTGQAKDYVRDVVSRYYSPSSKDTSEDSLPVENETPWGGTVIECPLFHRDRLLGVLCVGVEELSTQHLKEHITFLHTLGIIGGISLHLAKVENEGTISGQVETLYKAISQFDEEAYLIAKESKNLAREFTLKLGLAAPIIKDIISACQLHLYTGCFLEQFFPDSKVPLIVEEGKRLMEKPLQEWEEASVDSQVFAIILMYEKTRSVGMFEREEAAIFQKFISFIKESHVIEQEFSLSDELGEQELTSFIDPIKEETNLSPREQEVLNLVIQGLNNREIAEELYISGHTVKNHVTKIFQKLEVPDRAHAISKVYQLKYEQSYTN</sequence>
<keyword evidence="2" id="KW-0238">DNA-binding</keyword>
<dbReference type="PANTHER" id="PTHR44688:SF16">
    <property type="entry name" value="DNA-BINDING TRANSCRIPTIONAL ACTIVATOR DEVR_DOSR"/>
    <property type="match status" value="1"/>
</dbReference>
<dbReference type="EMBL" id="BMEL01000004">
    <property type="protein sequence ID" value="GGF28684.1"/>
    <property type="molecule type" value="Genomic_DNA"/>
</dbReference>
<dbReference type="Pfam" id="PF00196">
    <property type="entry name" value="GerE"/>
    <property type="match status" value="1"/>
</dbReference>